<keyword evidence="3" id="KW-0732">Signal</keyword>
<dbReference type="GO" id="GO:0006508">
    <property type="term" value="P:proteolysis"/>
    <property type="evidence" value="ECO:0007669"/>
    <property type="project" value="UniProtKB-KW"/>
</dbReference>
<dbReference type="AlphaFoldDB" id="A0A563EG20"/>
<evidence type="ECO:0000256" key="3">
    <source>
        <dbReference type="SAM" id="SignalP"/>
    </source>
</evidence>
<dbReference type="InterPro" id="IPR009003">
    <property type="entry name" value="Peptidase_S1_PA"/>
</dbReference>
<sequence length="239" mass="24195">MRLTAAVLALFLVTAAPAGADPRIVGGTPVGSIAEYPWMVALTTAGGYQYCGGALVGPALVATAAHCVYQKAPTSIYVVSGRLDLTTTQGAVTKVTQYQIAGGYTIPQQGKDIALLTLANALPGPVLPIADSSAYLAGTTGTVLGWGRLAEGDTNKSPVLRKASVPIMADAACTAAYTSYQADSMFCAGLPQGGVDSCTDDSGGPFVVNGKLAGIVSWGKGCARPGQPGVYTRVTAYLS</sequence>
<evidence type="ECO:0000313" key="5">
    <source>
        <dbReference type="EMBL" id="TWP44982.1"/>
    </source>
</evidence>
<dbReference type="OrthoDB" id="1496095at2"/>
<dbReference type="PRINTS" id="PR00722">
    <property type="entry name" value="CHYMOTRYPSIN"/>
</dbReference>
<dbReference type="FunFam" id="2.40.10.10:FF:000068">
    <property type="entry name" value="transmembrane protease serine 2"/>
    <property type="match status" value="1"/>
</dbReference>
<dbReference type="PROSITE" id="PS50240">
    <property type="entry name" value="TRYPSIN_DOM"/>
    <property type="match status" value="1"/>
</dbReference>
<feature type="signal peptide" evidence="3">
    <location>
        <begin position="1"/>
        <end position="20"/>
    </location>
</feature>
<dbReference type="InterPro" id="IPR043504">
    <property type="entry name" value="Peptidase_S1_PA_chymotrypsin"/>
</dbReference>
<name>A0A563EG20_9PSEU</name>
<gene>
    <name evidence="5" type="ORF">FKR81_40175</name>
</gene>
<dbReference type="PANTHER" id="PTHR24276:SF98">
    <property type="entry name" value="FI18310P1-RELATED"/>
    <property type="match status" value="1"/>
</dbReference>
<keyword evidence="2" id="KW-1015">Disulfide bond</keyword>
<comment type="similarity">
    <text evidence="1">Belongs to the peptidase S1 family.</text>
</comment>
<dbReference type="GO" id="GO:0004252">
    <property type="term" value="F:serine-type endopeptidase activity"/>
    <property type="evidence" value="ECO:0007669"/>
    <property type="project" value="InterPro"/>
</dbReference>
<keyword evidence="5" id="KW-0378">Hydrolase</keyword>
<accession>A0A563EG20</accession>
<dbReference type="InterPro" id="IPR001254">
    <property type="entry name" value="Trypsin_dom"/>
</dbReference>
<evidence type="ECO:0000256" key="2">
    <source>
        <dbReference type="ARBA" id="ARBA00023157"/>
    </source>
</evidence>
<feature type="chain" id="PRO_5021795882" evidence="3">
    <location>
        <begin position="21"/>
        <end position="239"/>
    </location>
</feature>
<dbReference type="Proteomes" id="UP000316639">
    <property type="component" value="Unassembled WGS sequence"/>
</dbReference>
<evidence type="ECO:0000313" key="6">
    <source>
        <dbReference type="Proteomes" id="UP000316639"/>
    </source>
</evidence>
<keyword evidence="6" id="KW-1185">Reference proteome</keyword>
<dbReference type="Gene3D" id="2.40.10.10">
    <property type="entry name" value="Trypsin-like serine proteases"/>
    <property type="match status" value="2"/>
</dbReference>
<protein>
    <submittedName>
        <fullName evidence="5">Serine protease</fullName>
    </submittedName>
</protein>
<dbReference type="Pfam" id="PF00089">
    <property type="entry name" value="Trypsin"/>
    <property type="match status" value="1"/>
</dbReference>
<dbReference type="EMBL" id="VOBR01000045">
    <property type="protein sequence ID" value="TWP44982.1"/>
    <property type="molecule type" value="Genomic_DNA"/>
</dbReference>
<reference evidence="5 6" key="1">
    <citation type="submission" date="2019-07" db="EMBL/GenBank/DDBJ databases">
        <title>Lentzea xizangensis sp. nov., isolated from Qinghai-Tibetan Plateau Soils.</title>
        <authorList>
            <person name="Huang J."/>
        </authorList>
    </citation>
    <scope>NUCLEOTIDE SEQUENCE [LARGE SCALE GENOMIC DNA]</scope>
    <source>
        <strain evidence="5 6">FXJ1.1311</strain>
    </source>
</reference>
<dbReference type="SMART" id="SM00020">
    <property type="entry name" value="Tryp_SPc"/>
    <property type="match status" value="1"/>
</dbReference>
<keyword evidence="5" id="KW-0645">Protease</keyword>
<dbReference type="PANTHER" id="PTHR24276">
    <property type="entry name" value="POLYSERASE-RELATED"/>
    <property type="match status" value="1"/>
</dbReference>
<evidence type="ECO:0000259" key="4">
    <source>
        <dbReference type="PROSITE" id="PS50240"/>
    </source>
</evidence>
<evidence type="ECO:0000256" key="1">
    <source>
        <dbReference type="ARBA" id="ARBA00007664"/>
    </source>
</evidence>
<dbReference type="RefSeq" id="WP_146360368.1">
    <property type="nucleotide sequence ID" value="NZ_VOBR01000045.1"/>
</dbReference>
<feature type="domain" description="Peptidase S1" evidence="4">
    <location>
        <begin position="24"/>
        <end position="239"/>
    </location>
</feature>
<proteinExistence type="inferred from homology"/>
<dbReference type="SUPFAM" id="SSF50494">
    <property type="entry name" value="Trypsin-like serine proteases"/>
    <property type="match status" value="1"/>
</dbReference>
<dbReference type="InterPro" id="IPR001314">
    <property type="entry name" value="Peptidase_S1A"/>
</dbReference>
<comment type="caution">
    <text evidence="5">The sequence shown here is derived from an EMBL/GenBank/DDBJ whole genome shotgun (WGS) entry which is preliminary data.</text>
</comment>
<dbReference type="CDD" id="cd00190">
    <property type="entry name" value="Tryp_SPc"/>
    <property type="match status" value="1"/>
</dbReference>
<dbReference type="FunFam" id="2.40.10.10:FF:000002">
    <property type="entry name" value="Transmembrane protease serine"/>
    <property type="match status" value="1"/>
</dbReference>
<dbReference type="InterPro" id="IPR050430">
    <property type="entry name" value="Peptidase_S1"/>
</dbReference>
<organism evidence="5 6">
    <name type="scientific">Lentzea tibetensis</name>
    <dbReference type="NCBI Taxonomy" id="2591470"/>
    <lineage>
        <taxon>Bacteria</taxon>
        <taxon>Bacillati</taxon>
        <taxon>Actinomycetota</taxon>
        <taxon>Actinomycetes</taxon>
        <taxon>Pseudonocardiales</taxon>
        <taxon>Pseudonocardiaceae</taxon>
        <taxon>Lentzea</taxon>
    </lineage>
</organism>